<evidence type="ECO:0000313" key="1">
    <source>
        <dbReference type="EMBL" id="XBP95430.1"/>
    </source>
</evidence>
<reference evidence="2" key="2">
    <citation type="submission" date="2024-06" db="EMBL/GenBank/DDBJ databases">
        <title>Micromonospora mangrovi CCTCC AA 2012012 genome sequences.</title>
        <authorList>
            <person name="Gao J."/>
        </authorList>
    </citation>
    <scope>NUCLEOTIDE SEQUENCE</scope>
    <source>
        <strain evidence="2">CCTCC AA 2012012</strain>
    </source>
</reference>
<sequence length="411" mass="43834">MALYIDVGFGNSDQVFADFTSLTGGSGDLGEVNVTGFTDIVRLTYTSPGADAVSQRIKALVDSTGDIVVSGVPSSFVLPDGNAITAVAGETFTDTTSTGDTVVRVAYDVGMCNGSGYWVDGQSGSHVDFPRAIILYHELSHAWHIVNSAVAATSAAEEQAAETDENVARSAKGEDLRLTTSHNGGCGSPGSSSGDWQIDCFVVTAAMGADAQRSVDALRLVRDLAVRVLPVGYALFEDLYREYYSYSPGIARRLWLDPALRDAYREAVVEPLLSVYAVLLHALSAWPDVAAVDAVLADALATTVGAGPPRERLAAQVVDVVLDRGPRDGLVGGRLVDDRLPLTQWAIIRPLRAYWGVRLAGRAPAPAALRERIVAWWLEQAPDLTATPDALRHRVALVERTLLGGSSAWRR</sequence>
<dbReference type="RefSeq" id="WP_350936236.1">
    <property type="nucleotide sequence ID" value="NZ_CP157762.1"/>
</dbReference>
<proteinExistence type="predicted"/>
<dbReference type="EMBL" id="CP157762">
    <property type="protein sequence ID" value="XBP95430.1"/>
    <property type="molecule type" value="Genomic_DNA"/>
</dbReference>
<gene>
    <name evidence="2" type="ORF">ABUL08_08615</name>
    <name evidence="1" type="ORF">VK199_08570</name>
</gene>
<name>A0AAU7MDF7_9ACTN</name>
<evidence type="ECO:0000313" key="2">
    <source>
        <dbReference type="EMBL" id="XCH76133.1"/>
    </source>
</evidence>
<accession>A0AAU7MDF7</accession>
<dbReference type="EMBL" id="CP159342">
    <property type="protein sequence ID" value="XCH76133.1"/>
    <property type="molecule type" value="Genomic_DNA"/>
</dbReference>
<dbReference type="AlphaFoldDB" id="A0AAU7MDF7"/>
<protein>
    <submittedName>
        <fullName evidence="1">Uncharacterized protein</fullName>
    </submittedName>
</protein>
<organism evidence="1">
    <name type="scientific">Micromonospora sp. CCTCC AA 2012012</name>
    <dbReference type="NCBI Taxonomy" id="3111921"/>
    <lineage>
        <taxon>Bacteria</taxon>
        <taxon>Bacillati</taxon>
        <taxon>Actinomycetota</taxon>
        <taxon>Actinomycetes</taxon>
        <taxon>Micromonosporales</taxon>
        <taxon>Micromonosporaceae</taxon>
        <taxon>Micromonospora</taxon>
    </lineage>
</organism>
<reference evidence="1" key="1">
    <citation type="submission" date="2024-01" db="EMBL/GenBank/DDBJ databases">
        <title>The genome sequence of Micromonospora mangrovi CCTCC AA 2012012.</title>
        <authorList>
            <person name="Gao J."/>
        </authorList>
    </citation>
    <scope>NUCLEOTIDE SEQUENCE</scope>
    <source>
        <strain evidence="1">CCTCC AA 2012012</strain>
    </source>
</reference>